<dbReference type="GO" id="GO:0030010">
    <property type="term" value="P:establishment of cell polarity"/>
    <property type="evidence" value="ECO:0007669"/>
    <property type="project" value="TreeGrafter"/>
</dbReference>
<keyword evidence="1" id="KW-1133">Transmembrane helix</keyword>
<evidence type="ECO:0000313" key="3">
    <source>
        <dbReference type="Proteomes" id="UP000054538"/>
    </source>
</evidence>
<dbReference type="GO" id="GO:0006972">
    <property type="term" value="P:hyperosmotic response"/>
    <property type="evidence" value="ECO:0007669"/>
    <property type="project" value="TreeGrafter"/>
</dbReference>
<proteinExistence type="predicted"/>
<dbReference type="GO" id="GO:0005886">
    <property type="term" value="C:plasma membrane"/>
    <property type="evidence" value="ECO:0007669"/>
    <property type="project" value="InterPro"/>
</dbReference>
<dbReference type="InParanoid" id="A0A0D0DBQ3"/>
<accession>A0A0D0DBQ3</accession>
<evidence type="ECO:0000256" key="1">
    <source>
        <dbReference type="SAM" id="Phobius"/>
    </source>
</evidence>
<dbReference type="STRING" id="930991.A0A0D0DBQ3"/>
<dbReference type="EMBL" id="KN825784">
    <property type="protein sequence ID" value="KIK81516.1"/>
    <property type="molecule type" value="Genomic_DNA"/>
</dbReference>
<reference evidence="3" key="2">
    <citation type="submission" date="2015-01" db="EMBL/GenBank/DDBJ databases">
        <title>Evolutionary Origins and Diversification of the Mycorrhizal Mutualists.</title>
        <authorList>
            <consortium name="DOE Joint Genome Institute"/>
            <consortium name="Mycorrhizal Genomics Consortium"/>
            <person name="Kohler A."/>
            <person name="Kuo A."/>
            <person name="Nagy L.G."/>
            <person name="Floudas D."/>
            <person name="Copeland A."/>
            <person name="Barry K.W."/>
            <person name="Cichocki N."/>
            <person name="Veneault-Fourrey C."/>
            <person name="LaButti K."/>
            <person name="Lindquist E.A."/>
            <person name="Lipzen A."/>
            <person name="Lundell T."/>
            <person name="Morin E."/>
            <person name="Murat C."/>
            <person name="Riley R."/>
            <person name="Ohm R."/>
            <person name="Sun H."/>
            <person name="Tunlid A."/>
            <person name="Henrissat B."/>
            <person name="Grigoriev I.V."/>
            <person name="Hibbett D.S."/>
            <person name="Martin F."/>
        </authorList>
    </citation>
    <scope>NUCLEOTIDE SEQUENCE [LARGE SCALE GENOMIC DNA]</scope>
    <source>
        <strain evidence="3">Ve08.2h10</strain>
    </source>
</reference>
<keyword evidence="1" id="KW-0472">Membrane</keyword>
<dbReference type="PANTHER" id="PTHR35778:SF1">
    <property type="entry name" value="SIGNALING MUCIN HKR1-RELATED"/>
    <property type="match status" value="1"/>
</dbReference>
<organism evidence="2 3">
    <name type="scientific">Paxillus rubicundulus Ve08.2h10</name>
    <dbReference type="NCBI Taxonomy" id="930991"/>
    <lineage>
        <taxon>Eukaryota</taxon>
        <taxon>Fungi</taxon>
        <taxon>Dikarya</taxon>
        <taxon>Basidiomycota</taxon>
        <taxon>Agaricomycotina</taxon>
        <taxon>Agaricomycetes</taxon>
        <taxon>Agaricomycetidae</taxon>
        <taxon>Boletales</taxon>
        <taxon>Paxilineae</taxon>
        <taxon>Paxillaceae</taxon>
        <taxon>Paxillus</taxon>
    </lineage>
</organism>
<name>A0A0D0DBQ3_9AGAM</name>
<dbReference type="HOGENOM" id="CLU_055654_0_0_1"/>
<dbReference type="Proteomes" id="UP000054538">
    <property type="component" value="Unassembled WGS sequence"/>
</dbReference>
<dbReference type="GO" id="GO:0005034">
    <property type="term" value="F:osmosensor activity"/>
    <property type="evidence" value="ECO:0007669"/>
    <property type="project" value="InterPro"/>
</dbReference>
<evidence type="ECO:0000313" key="2">
    <source>
        <dbReference type="EMBL" id="KIK81516.1"/>
    </source>
</evidence>
<gene>
    <name evidence="2" type="ORF">PAXRUDRAFT_35850</name>
</gene>
<dbReference type="AlphaFoldDB" id="A0A0D0DBQ3"/>
<keyword evidence="3" id="KW-1185">Reference proteome</keyword>
<dbReference type="GO" id="GO:0009986">
    <property type="term" value="C:cell surface"/>
    <property type="evidence" value="ECO:0007669"/>
    <property type="project" value="TreeGrafter"/>
</dbReference>
<dbReference type="GO" id="GO:0031505">
    <property type="term" value="P:fungal-type cell wall organization"/>
    <property type="evidence" value="ECO:0007669"/>
    <property type="project" value="TreeGrafter"/>
</dbReference>
<dbReference type="GO" id="GO:0005576">
    <property type="term" value="C:extracellular region"/>
    <property type="evidence" value="ECO:0007669"/>
    <property type="project" value="TreeGrafter"/>
</dbReference>
<feature type="transmembrane region" description="Helical" evidence="1">
    <location>
        <begin position="197"/>
        <end position="221"/>
    </location>
</feature>
<protein>
    <submittedName>
        <fullName evidence="2">Uncharacterized protein</fullName>
    </submittedName>
</protein>
<keyword evidence="1" id="KW-0812">Transmembrane</keyword>
<dbReference type="InterPro" id="IPR039295">
    <property type="entry name" value="MSB2"/>
</dbReference>
<dbReference type="GO" id="GO:0007232">
    <property type="term" value="P:osmosensory signaling pathway via Sho1 osmosensor"/>
    <property type="evidence" value="ECO:0007669"/>
    <property type="project" value="InterPro"/>
</dbReference>
<dbReference type="PANTHER" id="PTHR35778">
    <property type="entry name" value="SIGNALING MUCIN HKR1-RELATED"/>
    <property type="match status" value="1"/>
</dbReference>
<sequence>MPVPIAYRHSILAPTTLSFALAAPTSAPSAAPLPSGLPRVILPQPQLDLNTVPTTDVLINVLFNASLNWEWVAAQNADSPGQIFEYFPQVIATALDIDVGEVPNYELTVYEPLTYVGPADIALLGTIWQGYLPRDKVSTLASLISNQKSVFYTGQDGSIPTSLAACVDPSLDLESISGPTAGGSTGSSSESNVRQDAIIGVVSSLGAIALIIVGYVAYRAIKKRRELAHRRLSDPVEYAGMRPEGQEFDRDTVGEQRRRSFYYAEDSLRGYQGARPEDDGYDHRVTNMRERRPVHTGAISTPILRESTMNW</sequence>
<dbReference type="OrthoDB" id="3366093at2759"/>
<dbReference type="GO" id="GO:0030427">
    <property type="term" value="C:site of polarized growth"/>
    <property type="evidence" value="ECO:0007669"/>
    <property type="project" value="TreeGrafter"/>
</dbReference>
<dbReference type="GO" id="GO:0001402">
    <property type="term" value="P:signal transduction involved in filamentous growth"/>
    <property type="evidence" value="ECO:0007669"/>
    <property type="project" value="TreeGrafter"/>
</dbReference>
<reference evidence="2 3" key="1">
    <citation type="submission" date="2014-04" db="EMBL/GenBank/DDBJ databases">
        <authorList>
            <consortium name="DOE Joint Genome Institute"/>
            <person name="Kuo A."/>
            <person name="Kohler A."/>
            <person name="Jargeat P."/>
            <person name="Nagy L.G."/>
            <person name="Floudas D."/>
            <person name="Copeland A."/>
            <person name="Barry K.W."/>
            <person name="Cichocki N."/>
            <person name="Veneault-Fourrey C."/>
            <person name="LaButti K."/>
            <person name="Lindquist E.A."/>
            <person name="Lipzen A."/>
            <person name="Lundell T."/>
            <person name="Morin E."/>
            <person name="Murat C."/>
            <person name="Sun H."/>
            <person name="Tunlid A."/>
            <person name="Henrissat B."/>
            <person name="Grigoriev I.V."/>
            <person name="Hibbett D.S."/>
            <person name="Martin F."/>
            <person name="Nordberg H.P."/>
            <person name="Cantor M.N."/>
            <person name="Hua S.X."/>
        </authorList>
    </citation>
    <scope>NUCLEOTIDE SEQUENCE [LARGE SCALE GENOMIC DNA]</scope>
    <source>
        <strain evidence="2 3">Ve08.2h10</strain>
    </source>
</reference>